<dbReference type="Proteomes" id="UP000000311">
    <property type="component" value="Unassembled WGS sequence"/>
</dbReference>
<dbReference type="EMBL" id="GL442102">
    <property type="protein sequence ID" value="EFN63942.1"/>
    <property type="molecule type" value="Genomic_DNA"/>
</dbReference>
<protein>
    <submittedName>
        <fullName evidence="2">Uncharacterized protein</fullName>
    </submittedName>
</protein>
<evidence type="ECO:0000313" key="3">
    <source>
        <dbReference type="Proteomes" id="UP000000311"/>
    </source>
</evidence>
<gene>
    <name evidence="2" type="ORF">EAG_01327</name>
</gene>
<keyword evidence="3" id="KW-1185">Reference proteome</keyword>
<evidence type="ECO:0000256" key="1">
    <source>
        <dbReference type="SAM" id="MobiDB-lite"/>
    </source>
</evidence>
<name>E2ARJ4_CAMFO</name>
<evidence type="ECO:0000313" key="2">
    <source>
        <dbReference type="EMBL" id="EFN63942.1"/>
    </source>
</evidence>
<dbReference type="InParanoid" id="E2ARJ4"/>
<reference evidence="2 3" key="1">
    <citation type="journal article" date="2010" name="Science">
        <title>Genomic comparison of the ants Camponotus floridanus and Harpegnathos saltator.</title>
        <authorList>
            <person name="Bonasio R."/>
            <person name="Zhang G."/>
            <person name="Ye C."/>
            <person name="Mutti N.S."/>
            <person name="Fang X."/>
            <person name="Qin N."/>
            <person name="Donahue G."/>
            <person name="Yang P."/>
            <person name="Li Q."/>
            <person name="Li C."/>
            <person name="Zhang P."/>
            <person name="Huang Z."/>
            <person name="Berger S.L."/>
            <person name="Reinberg D."/>
            <person name="Wang J."/>
            <person name="Liebig J."/>
        </authorList>
    </citation>
    <scope>NUCLEOTIDE SEQUENCE [LARGE SCALE GENOMIC DNA]</scope>
    <source>
        <strain evidence="3">C129</strain>
    </source>
</reference>
<feature type="region of interest" description="Disordered" evidence="1">
    <location>
        <begin position="75"/>
        <end position="104"/>
    </location>
</feature>
<sequence length="157" mass="17241">MPPIIASLKQISDPKIAFDSVISPSGILFTVDQKSPDIASSSTFTARKHIKRTISEKLGCSSHFLDKYDFLKASAQPGRGNEPIQGGRSTEANKPGRSSLANVPDDIVFQPKLPTGRLDGRYTAPLLPSSGIPYRRRLFWSWSVRTPRGLKESPMSN</sequence>
<accession>E2ARJ4</accession>
<dbReference type="AlphaFoldDB" id="E2ARJ4"/>
<organism evidence="3">
    <name type="scientific">Camponotus floridanus</name>
    <name type="common">Florida carpenter ant</name>
    <dbReference type="NCBI Taxonomy" id="104421"/>
    <lineage>
        <taxon>Eukaryota</taxon>
        <taxon>Metazoa</taxon>
        <taxon>Ecdysozoa</taxon>
        <taxon>Arthropoda</taxon>
        <taxon>Hexapoda</taxon>
        <taxon>Insecta</taxon>
        <taxon>Pterygota</taxon>
        <taxon>Neoptera</taxon>
        <taxon>Endopterygota</taxon>
        <taxon>Hymenoptera</taxon>
        <taxon>Apocrita</taxon>
        <taxon>Aculeata</taxon>
        <taxon>Formicoidea</taxon>
        <taxon>Formicidae</taxon>
        <taxon>Formicinae</taxon>
        <taxon>Camponotus</taxon>
    </lineage>
</organism>
<proteinExistence type="predicted"/>